<dbReference type="SMART" id="SM00132">
    <property type="entry name" value="LIM"/>
    <property type="match status" value="1"/>
</dbReference>
<organism evidence="7 8">
    <name type="scientific">Hucho hucho</name>
    <name type="common">huchen</name>
    <dbReference type="NCBI Taxonomy" id="62062"/>
    <lineage>
        <taxon>Eukaryota</taxon>
        <taxon>Metazoa</taxon>
        <taxon>Chordata</taxon>
        <taxon>Craniata</taxon>
        <taxon>Vertebrata</taxon>
        <taxon>Euteleostomi</taxon>
        <taxon>Actinopterygii</taxon>
        <taxon>Neopterygii</taxon>
        <taxon>Teleostei</taxon>
        <taxon>Protacanthopterygii</taxon>
        <taxon>Salmoniformes</taxon>
        <taxon>Salmonidae</taxon>
        <taxon>Salmoninae</taxon>
        <taxon>Hucho</taxon>
    </lineage>
</organism>
<reference evidence="7" key="2">
    <citation type="submission" date="2025-08" db="UniProtKB">
        <authorList>
            <consortium name="Ensembl"/>
        </authorList>
    </citation>
    <scope>IDENTIFICATION</scope>
</reference>
<keyword evidence="8" id="KW-1185">Reference proteome</keyword>
<keyword evidence="1 5" id="KW-0479">Metal-binding</keyword>
<dbReference type="PROSITE" id="PS50023">
    <property type="entry name" value="LIM_DOMAIN_2"/>
    <property type="match status" value="2"/>
</dbReference>
<dbReference type="SUPFAM" id="SSF57716">
    <property type="entry name" value="Glucocorticoid receptor-like (DNA-binding domain)"/>
    <property type="match status" value="2"/>
</dbReference>
<keyword evidence="2" id="KW-0677">Repeat</keyword>
<proteinExistence type="predicted"/>
<evidence type="ECO:0000313" key="7">
    <source>
        <dbReference type="Ensembl" id="ENSHHUP00000062237.1"/>
    </source>
</evidence>
<dbReference type="Proteomes" id="UP000314982">
    <property type="component" value="Unassembled WGS sequence"/>
</dbReference>
<evidence type="ECO:0000256" key="2">
    <source>
        <dbReference type="ARBA" id="ARBA00022737"/>
    </source>
</evidence>
<reference evidence="8" key="1">
    <citation type="submission" date="2018-06" db="EMBL/GenBank/DDBJ databases">
        <title>Genome assembly of Danube salmon.</title>
        <authorList>
            <person name="Macqueen D.J."/>
            <person name="Gundappa M.K."/>
        </authorList>
    </citation>
    <scope>NUCLEOTIDE SEQUENCE [LARGE SCALE GENOMIC DNA]</scope>
</reference>
<dbReference type="GeneTree" id="ENSGT00940000158683"/>
<dbReference type="Pfam" id="PF00412">
    <property type="entry name" value="LIM"/>
    <property type="match status" value="1"/>
</dbReference>
<keyword evidence="4 5" id="KW-0440">LIM domain</keyword>
<evidence type="ECO:0000256" key="5">
    <source>
        <dbReference type="PROSITE-ProRule" id="PRU00125"/>
    </source>
</evidence>
<dbReference type="InterPro" id="IPR001781">
    <property type="entry name" value="Znf_LIM"/>
</dbReference>
<feature type="domain" description="LIM zinc-binding" evidence="6">
    <location>
        <begin position="36"/>
        <end position="97"/>
    </location>
</feature>
<accession>A0A4W5PFN9</accession>
<evidence type="ECO:0000256" key="4">
    <source>
        <dbReference type="ARBA" id="ARBA00023038"/>
    </source>
</evidence>
<dbReference type="PANTHER" id="PTHR46074">
    <property type="entry name" value="CYSTEINE-RICH PROTEIN CRIP FAMILY MEMBER"/>
    <property type="match status" value="1"/>
</dbReference>
<reference evidence="7" key="3">
    <citation type="submission" date="2025-09" db="UniProtKB">
        <authorList>
            <consortium name="Ensembl"/>
        </authorList>
    </citation>
    <scope>IDENTIFICATION</scope>
</reference>
<evidence type="ECO:0000256" key="1">
    <source>
        <dbReference type="ARBA" id="ARBA00022723"/>
    </source>
</evidence>
<evidence type="ECO:0000313" key="8">
    <source>
        <dbReference type="Proteomes" id="UP000314982"/>
    </source>
</evidence>
<dbReference type="Ensembl" id="ENSHHUT00000064337.1">
    <property type="protein sequence ID" value="ENSHHUP00000062237.1"/>
    <property type="gene ID" value="ENSHHUG00000036808.1"/>
</dbReference>
<feature type="domain" description="LIM zinc-binding" evidence="6">
    <location>
        <begin position="153"/>
        <end position="217"/>
    </location>
</feature>
<dbReference type="GO" id="GO:0046872">
    <property type="term" value="F:metal ion binding"/>
    <property type="evidence" value="ECO:0007669"/>
    <property type="project" value="UniProtKB-KW"/>
</dbReference>
<sequence>MVKVFLENSVPFCDSDIESCSYTGTGWISSTDTGRDIITYCTRGQTKSEKVTSLGKDWHKFCLKCERCNKTLNPGGHAEHDGTPYCHKPCYAALFGPKGVNIGGAGSYVYEAPVNDTPASVSTETEAKPEEKKAHARGPVKAASFSTFSGEPSKCPRCSKTVYFGACVMLLPMPYWNSYVLMCVNCLSTVHYIHSILLQHDGQAYCHKPCYATLFGPKGVNTGGVGSYIYDEPSTEAETEAQP</sequence>
<evidence type="ECO:0000259" key="6">
    <source>
        <dbReference type="PROSITE" id="PS50023"/>
    </source>
</evidence>
<dbReference type="FunFam" id="2.10.110.10:FF:000025">
    <property type="entry name" value="Cysteine-rich protein 2"/>
    <property type="match status" value="1"/>
</dbReference>
<keyword evidence="3 5" id="KW-0862">Zinc</keyword>
<dbReference type="PANTHER" id="PTHR46074:SF5">
    <property type="entry name" value="LIM DOMAIN-CONTAINING PROTEIN C"/>
    <property type="match status" value="1"/>
</dbReference>
<protein>
    <submittedName>
        <fullName evidence="7">Cysteine-rich protein 2-like</fullName>
    </submittedName>
</protein>
<evidence type="ECO:0000256" key="3">
    <source>
        <dbReference type="ARBA" id="ARBA00022833"/>
    </source>
</evidence>
<dbReference type="Gene3D" id="2.10.110.10">
    <property type="entry name" value="Cysteine Rich Protein"/>
    <property type="match status" value="2"/>
</dbReference>
<name>A0A4W5PFN9_9TELE</name>
<dbReference type="AlphaFoldDB" id="A0A4W5PFN9"/>
<dbReference type="STRING" id="62062.ENSHHUP00000062237"/>